<dbReference type="InterPro" id="IPR039804">
    <property type="entry name" value="RING-CH-C4HC3_LTN1"/>
</dbReference>
<dbReference type="GO" id="GO:0061630">
    <property type="term" value="F:ubiquitin protein ligase activity"/>
    <property type="evidence" value="ECO:0007669"/>
    <property type="project" value="UniProtKB-UniRule"/>
</dbReference>
<evidence type="ECO:0000256" key="10">
    <source>
        <dbReference type="ARBA" id="ARBA00022737"/>
    </source>
</evidence>
<evidence type="ECO:0000256" key="1">
    <source>
        <dbReference type="ARBA" id="ARBA00000900"/>
    </source>
</evidence>
<sequence>MNPFNSAATLGTNGFEVSLNYFTGIPDVNTLSDPNLKKNFRSLLKKDETTKEKALKEIINSSDVRIFEDYTAAVAWVQIYPKLSIDLSRNVRLLAHQLQTKIVHTLGKKYSRFLADTIGAWIIGTYDTERVVSSQVKTEFLSCFNEEKFESLFTIFQVPLLNFVNQLVNSETQDSLSNEQQVSKDEAQLKFNRAITSSTQMFQRVLQLPNHSKESVELIETITGSHSLLWDNFSSKDLNIRRHTLQTVPVLLSYSEKLLKPLTKAVFKSCRKINKKQVLLNSTIILPTLNALYRLAAQCNNVWTFSKNSQDHFIEFISLGSCNCDPVYYRLLSEIITLSDDSFISIENDVFFTTITDIIYRSISKERQNSSVIAGWVTFLDLILKFKVAEDLIIKTVTPFIVSLLNKSKLDSAIVKKASNFFVALPSDELLLTINDLVLDSFVGKKIIFGEEPLNAEFFLNNYFNVLASEPNSLSECLSMLCSNALNSLEDEELDLDEKPTNSLVLVEGIISHDFTEYSNEVKSFLFGLLSFLDVNFVKQPLRTLALYSESELFDDKVLHEVINDFFVKLEDINDSLLIAYFLKRIPQIKHFDIAKCPNLVSFTLKKSGQSFTENDSAVIFKLLTKDVLKNLYGQALNSSKDWEGFIANCCSQYQNDLFLKFVLEEPQFLVNLWKRFPSSNELLNLIETNNSTNPEFIVEFKQSLLSFLLQASFEDFKNVPEILAHILQAENGPEMLALPDAKLLAYLTNGVKFSSYQTILSNPLQHNVALFKIDDFDSGDSSTSIYSISAVISYVLFLLKNNFIADEMHIKVLAVLAEAVVDHTFLSPDPEIDLVDLHSNSVNYLLGSTKDLTTEDVLNVISDANSESVLSSLLKEAEKNIFVARITARILSNKLQYSKPPMFSPSFFNDLYKRGLPVLSVVLISLPQEVLFATELDRFRNQIASYLVGIRNSKEILSSGLPHLTLLNNFTLLERETFSSSGIIEASRSMMVLQSFSKLLESDIAYDQEFIPMRIQMLIFLHNCLSKKLINSDGLALAYEILSNLVRDSLGVVSMELESATATEVTKGMSTALAYYTLRSLILLQKFSEVNNDSWMSEKETIITEFLAVVKVFNFKVENLCTELVLNLVQQVLLDIVPDSSLNEEIDFFYEQLTTSFSILMLKVATQVLYKVLFNNHQNFVIEMELQKMSIKADEDTPELKPELPPFLIQLITTPFEEYIEFESQEVVARYLFGWYLVLLHFRNVTYDIRRSYIRQVEDYLSKFLSFVFLQIDFEHDKSFYQLLKSNTQVDRPMIFDKFSSDLPMDAQFKTFTVHLYYTALELLGSSCKHWFMDIKNRQLKSTIEEVTKTLISPILINSELDAVDKRLKSSEVLTKDENLKVKTNRQQHDVKSQYTIDEQTMEMTIRLPDTYPLTNVVVEGLHRIGVKEQQWRAWLNSCQRVISSSNGTIIEALELFNKNVNYHFSGFEECAVCYSILHLDSSLPSQSCHTCNNKFHSGCLYKWFKSSGTSTCPLCRSTFNFSRRKLDTERSREQF</sequence>
<comment type="subunit">
    <text evidence="16">Component of the ribosome quality control complex (RQC).</text>
</comment>
<comment type="function">
    <text evidence="14">E3 ubiquitin-protein ligase component of the ribosome quality control complex (RQC), a ribosome-associated complex that mediates ubiquitination and extraction of incompletely synthesized nascent chains for proteasomal degradation. Mediates ubiquitination of proteins derived from mRNAs lacking stop codons (non-stop proteins) and other translation arrest products induced by poly-lysine sequences and tandem rare codons. Ubiquitination leads to CDC48 recruitment for extraction and degradation of the incomplete translation product. May indirectly play a role in chromatin function and transcription.</text>
</comment>
<dbReference type="Gene3D" id="3.30.40.10">
    <property type="entry name" value="Zinc/RING finger domain, C3HC4 (zinc finger)"/>
    <property type="match status" value="1"/>
</dbReference>
<keyword evidence="19" id="KW-1185">Reference proteome</keyword>
<dbReference type="InterPro" id="IPR039795">
    <property type="entry name" value="LTN1/Rkr1"/>
</dbReference>
<dbReference type="GO" id="GO:1990112">
    <property type="term" value="C:RQC complex"/>
    <property type="evidence" value="ECO:0007669"/>
    <property type="project" value="UniProtKB-UniRule"/>
</dbReference>
<keyword evidence="12 16" id="KW-0833">Ubl conjugation pathway</keyword>
<dbReference type="GO" id="GO:0043023">
    <property type="term" value="F:ribosomal large subunit binding"/>
    <property type="evidence" value="ECO:0007669"/>
    <property type="project" value="TreeGrafter"/>
</dbReference>
<dbReference type="CDD" id="cd16491">
    <property type="entry name" value="RING-CH-C4HC3_LTN1"/>
    <property type="match status" value="1"/>
</dbReference>
<dbReference type="OrthoDB" id="6108at2759"/>
<keyword evidence="7" id="KW-0963">Cytoplasm</keyword>
<evidence type="ECO:0000256" key="13">
    <source>
        <dbReference type="ARBA" id="ARBA00022833"/>
    </source>
</evidence>
<dbReference type="SMART" id="SM00744">
    <property type="entry name" value="RINGv"/>
    <property type="match status" value="1"/>
</dbReference>
<dbReference type="GO" id="GO:1990116">
    <property type="term" value="P:ribosome-associated ubiquitin-dependent protein catabolic process"/>
    <property type="evidence" value="ECO:0007669"/>
    <property type="project" value="UniProtKB-UniRule"/>
</dbReference>
<dbReference type="EMBL" id="CP014586">
    <property type="protein sequence ID" value="ANZ77187.1"/>
    <property type="molecule type" value="Genomic_DNA"/>
</dbReference>
<evidence type="ECO:0000259" key="17">
    <source>
        <dbReference type="PROSITE" id="PS50089"/>
    </source>
</evidence>
<evidence type="ECO:0000313" key="18">
    <source>
        <dbReference type="EMBL" id="ANZ77187.1"/>
    </source>
</evidence>
<keyword evidence="10" id="KW-0677">Repeat</keyword>
<evidence type="ECO:0000256" key="6">
    <source>
        <dbReference type="ARBA" id="ARBA00017157"/>
    </source>
</evidence>
<keyword evidence="11 15" id="KW-0863">Zinc-finger</keyword>
<dbReference type="GO" id="GO:0016567">
    <property type="term" value="P:protein ubiquitination"/>
    <property type="evidence" value="ECO:0007669"/>
    <property type="project" value="UniProtKB-UniPathway"/>
</dbReference>
<dbReference type="Pfam" id="PF22999">
    <property type="entry name" value="LTN1_E3_ligase_6th"/>
    <property type="match status" value="1"/>
</dbReference>
<dbReference type="InterPro" id="IPR054477">
    <property type="entry name" value="LTN1_E3_ligase_6th"/>
</dbReference>
<evidence type="ECO:0000256" key="8">
    <source>
        <dbReference type="ARBA" id="ARBA00022679"/>
    </source>
</evidence>
<dbReference type="EC" id="2.3.2.27" evidence="5 16"/>
<comment type="pathway">
    <text evidence="3 16">Protein modification; protein ubiquitination.</text>
</comment>
<keyword evidence="8 16" id="KW-0808">Transferase</keyword>
<evidence type="ECO:0000256" key="4">
    <source>
        <dbReference type="ARBA" id="ARBA00007997"/>
    </source>
</evidence>
<dbReference type="InterPro" id="IPR011016">
    <property type="entry name" value="Znf_RING-CH"/>
</dbReference>
<dbReference type="UniPathway" id="UPA00143"/>
<dbReference type="PROSITE" id="PS50089">
    <property type="entry name" value="ZF_RING_2"/>
    <property type="match status" value="1"/>
</dbReference>
<dbReference type="Pfam" id="PF23009">
    <property type="entry name" value="UBC_like"/>
    <property type="match status" value="1"/>
</dbReference>
<dbReference type="PANTHER" id="PTHR12389:SF0">
    <property type="entry name" value="E3 UBIQUITIN-PROTEIN LIGASE LISTERIN"/>
    <property type="match status" value="1"/>
</dbReference>
<dbReference type="InterPro" id="IPR001841">
    <property type="entry name" value="Znf_RING"/>
</dbReference>
<dbReference type="InterPro" id="IPR054476">
    <property type="entry name" value="Ltn1_N"/>
</dbReference>
<dbReference type="FunFam" id="3.30.40.10:FF:000038">
    <property type="entry name" value="E3 ubiquitin-protein ligase listerin"/>
    <property type="match status" value="1"/>
</dbReference>
<evidence type="ECO:0000256" key="5">
    <source>
        <dbReference type="ARBA" id="ARBA00012483"/>
    </source>
</evidence>
<evidence type="ECO:0000256" key="11">
    <source>
        <dbReference type="ARBA" id="ARBA00022771"/>
    </source>
</evidence>
<evidence type="ECO:0000256" key="12">
    <source>
        <dbReference type="ARBA" id="ARBA00022786"/>
    </source>
</evidence>
<comment type="function">
    <text evidence="16">E3 ubiquitin-protein ligase. Component of the ribosome quality control complex (RQC), a ribosome-associated complex that mediates ubiquitination and extraction of incompletely synthesized nascent chains for proteasomal degradation.</text>
</comment>
<evidence type="ECO:0000256" key="15">
    <source>
        <dbReference type="PROSITE-ProRule" id="PRU00175"/>
    </source>
</evidence>
<comment type="catalytic activity">
    <reaction evidence="1 16">
        <text>S-ubiquitinyl-[E2 ubiquitin-conjugating enzyme]-L-cysteine + [acceptor protein]-L-lysine = [E2 ubiquitin-conjugating enzyme]-L-cysteine + N(6)-ubiquitinyl-[acceptor protein]-L-lysine.</text>
        <dbReference type="EC" id="2.3.2.27"/>
    </reaction>
</comment>
<keyword evidence="9 16" id="KW-0479">Metal-binding</keyword>
<comment type="subcellular location">
    <subcellularLocation>
        <location evidence="2">Cytoplasm</location>
        <location evidence="2">Cytosol</location>
    </subcellularLocation>
</comment>
<dbReference type="PANTHER" id="PTHR12389">
    <property type="entry name" value="ZINC FINGER PROTEIN 294"/>
    <property type="match status" value="1"/>
</dbReference>
<dbReference type="Pfam" id="PF22958">
    <property type="entry name" value="Ltn1_1st"/>
    <property type="match status" value="1"/>
</dbReference>
<dbReference type="SMART" id="SM01197">
    <property type="entry name" value="FANCL_C"/>
    <property type="match status" value="1"/>
</dbReference>
<proteinExistence type="inferred from homology"/>
<protein>
    <recommendedName>
        <fullName evidence="6 16">E3 ubiquitin-protein ligase listerin</fullName>
        <ecNumber evidence="5 16">2.3.2.27</ecNumber>
    </recommendedName>
    <alternativeName>
        <fullName evidence="16">RING-type E3 ubiquitin transferase listerin</fullName>
    </alternativeName>
</protein>
<evidence type="ECO:0000256" key="2">
    <source>
        <dbReference type="ARBA" id="ARBA00004514"/>
    </source>
</evidence>
<evidence type="ECO:0000256" key="16">
    <source>
        <dbReference type="RuleBase" id="RU367090"/>
    </source>
</evidence>
<dbReference type="GO" id="GO:0072344">
    <property type="term" value="P:rescue of stalled ribosome"/>
    <property type="evidence" value="ECO:0007669"/>
    <property type="project" value="UniProtKB-UniRule"/>
</dbReference>
<dbReference type="SUPFAM" id="SSF57850">
    <property type="entry name" value="RING/U-box"/>
    <property type="match status" value="1"/>
</dbReference>
<dbReference type="GO" id="GO:0008270">
    <property type="term" value="F:zinc ion binding"/>
    <property type="evidence" value="ECO:0007669"/>
    <property type="project" value="UniProtKB-KW"/>
</dbReference>
<gene>
    <name evidence="18" type="primary">RKR1</name>
    <name evidence="18" type="ORF">ATY40_BA7504230</name>
</gene>
<evidence type="ECO:0000256" key="9">
    <source>
        <dbReference type="ARBA" id="ARBA00022723"/>
    </source>
</evidence>
<evidence type="ECO:0000256" key="7">
    <source>
        <dbReference type="ARBA" id="ARBA00022490"/>
    </source>
</evidence>
<name>A0A1B2JGM1_PICPA</name>
<organism evidence="18 19">
    <name type="scientific">Komagataella pastoris</name>
    <name type="common">Yeast</name>
    <name type="synonym">Pichia pastoris</name>
    <dbReference type="NCBI Taxonomy" id="4922"/>
    <lineage>
        <taxon>Eukaryota</taxon>
        <taxon>Fungi</taxon>
        <taxon>Dikarya</taxon>
        <taxon>Ascomycota</taxon>
        <taxon>Saccharomycotina</taxon>
        <taxon>Pichiomycetes</taxon>
        <taxon>Pichiales</taxon>
        <taxon>Pichiaceae</taxon>
        <taxon>Komagataella</taxon>
    </lineage>
</organism>
<accession>A0A1B2JGM1</accession>
<dbReference type="Pfam" id="PF13639">
    <property type="entry name" value="zf-RING_2"/>
    <property type="match status" value="1"/>
</dbReference>
<feature type="domain" description="RING-type" evidence="17">
    <location>
        <begin position="1472"/>
        <end position="1518"/>
    </location>
</feature>
<keyword evidence="13 16" id="KW-0862">Zinc</keyword>
<evidence type="ECO:0000256" key="3">
    <source>
        <dbReference type="ARBA" id="ARBA00004906"/>
    </source>
</evidence>
<dbReference type="Proteomes" id="UP000094565">
    <property type="component" value="Chromosome 3"/>
</dbReference>
<comment type="similarity">
    <text evidence="4 16">Belongs to the LTN1 family.</text>
</comment>
<dbReference type="InterPro" id="IPR054478">
    <property type="entry name" value="LTN1_UBC"/>
</dbReference>
<dbReference type="InterPro" id="IPR013083">
    <property type="entry name" value="Znf_RING/FYVE/PHD"/>
</dbReference>
<evidence type="ECO:0000313" key="19">
    <source>
        <dbReference type="Proteomes" id="UP000094565"/>
    </source>
</evidence>
<dbReference type="GO" id="GO:0005829">
    <property type="term" value="C:cytosol"/>
    <property type="evidence" value="ECO:0007669"/>
    <property type="project" value="UniProtKB-SubCell"/>
</dbReference>
<reference evidence="18 19" key="1">
    <citation type="submission" date="2016-02" db="EMBL/GenBank/DDBJ databases">
        <title>Comparative genomic and transcriptomic foundation for Pichia pastoris.</title>
        <authorList>
            <person name="Love K.R."/>
            <person name="Shah K.A."/>
            <person name="Whittaker C.A."/>
            <person name="Wu J."/>
            <person name="Bartlett M.C."/>
            <person name="Ma D."/>
            <person name="Leeson R.L."/>
            <person name="Priest M."/>
            <person name="Young S.K."/>
            <person name="Love J.C."/>
        </authorList>
    </citation>
    <scope>NUCLEOTIDE SEQUENCE [LARGE SCALE GENOMIC DNA]</scope>
    <source>
        <strain evidence="18 19">ATCC 28485</strain>
    </source>
</reference>
<evidence type="ECO:0000256" key="14">
    <source>
        <dbReference type="ARBA" id="ARBA00055150"/>
    </source>
</evidence>